<evidence type="ECO:0000313" key="8">
    <source>
        <dbReference type="EMBL" id="GJD47017.1"/>
    </source>
</evidence>
<accession>A0ABQ4QQW6</accession>
<dbReference type="SUPFAM" id="SSF56349">
    <property type="entry name" value="DNA breaking-rejoining enzymes"/>
    <property type="match status" value="1"/>
</dbReference>
<dbReference type="InterPro" id="IPR025166">
    <property type="entry name" value="Integrase_DNA_bind_dom"/>
</dbReference>
<dbReference type="InterPro" id="IPR053876">
    <property type="entry name" value="Phage_int_M"/>
</dbReference>
<evidence type="ECO:0000256" key="5">
    <source>
        <dbReference type="PROSITE-ProRule" id="PRU01248"/>
    </source>
</evidence>
<dbReference type="Pfam" id="PF22022">
    <property type="entry name" value="Phage_int_M"/>
    <property type="match status" value="1"/>
</dbReference>
<dbReference type="InterPro" id="IPR044068">
    <property type="entry name" value="CB"/>
</dbReference>
<dbReference type="Gene3D" id="1.10.443.10">
    <property type="entry name" value="Intergrase catalytic core"/>
    <property type="match status" value="1"/>
</dbReference>
<reference evidence="8 9" key="1">
    <citation type="journal article" date="2021" name="Front. Microbiol.">
        <title>Comprehensive Comparative Genomics and Phenotyping of Methylobacterium Species.</title>
        <authorList>
            <person name="Alessa O."/>
            <person name="Ogura Y."/>
            <person name="Fujitani Y."/>
            <person name="Takami H."/>
            <person name="Hayashi T."/>
            <person name="Sahin N."/>
            <person name="Tani A."/>
        </authorList>
    </citation>
    <scope>NUCLEOTIDE SEQUENCE [LARGE SCALE GENOMIC DNA]</scope>
    <source>
        <strain evidence="8 9">DSM 23679</strain>
    </source>
</reference>
<dbReference type="CDD" id="cd00801">
    <property type="entry name" value="INT_P4_C"/>
    <property type="match status" value="1"/>
</dbReference>
<feature type="domain" description="Tyr recombinase" evidence="6">
    <location>
        <begin position="211"/>
        <end position="384"/>
    </location>
</feature>
<evidence type="ECO:0000256" key="3">
    <source>
        <dbReference type="ARBA" id="ARBA00023125"/>
    </source>
</evidence>
<dbReference type="InterPro" id="IPR002104">
    <property type="entry name" value="Integrase_catalytic"/>
</dbReference>
<evidence type="ECO:0000259" key="7">
    <source>
        <dbReference type="PROSITE" id="PS51900"/>
    </source>
</evidence>
<dbReference type="Gene3D" id="1.10.150.130">
    <property type="match status" value="1"/>
</dbReference>
<dbReference type="InterPro" id="IPR011010">
    <property type="entry name" value="DNA_brk_join_enz"/>
</dbReference>
<organism evidence="8 9">
    <name type="scientific">Methylobacterium cerastii</name>
    <dbReference type="NCBI Taxonomy" id="932741"/>
    <lineage>
        <taxon>Bacteria</taxon>
        <taxon>Pseudomonadati</taxon>
        <taxon>Pseudomonadota</taxon>
        <taxon>Alphaproteobacteria</taxon>
        <taxon>Hyphomicrobiales</taxon>
        <taxon>Methylobacteriaceae</taxon>
        <taxon>Methylobacterium</taxon>
    </lineage>
</organism>
<keyword evidence="3 5" id="KW-0238">DNA-binding</keyword>
<evidence type="ECO:0000256" key="4">
    <source>
        <dbReference type="ARBA" id="ARBA00023172"/>
    </source>
</evidence>
<evidence type="ECO:0000256" key="2">
    <source>
        <dbReference type="ARBA" id="ARBA00022908"/>
    </source>
</evidence>
<dbReference type="Proteomes" id="UP001055117">
    <property type="component" value="Unassembled WGS sequence"/>
</dbReference>
<comment type="caution">
    <text evidence="8">The sequence shown here is derived from an EMBL/GenBank/DDBJ whole genome shotgun (WGS) entry which is preliminary data.</text>
</comment>
<gene>
    <name evidence="8" type="primary">intA</name>
    <name evidence="8" type="ORF">AFCDBAGC_4902</name>
</gene>
<dbReference type="InterPro" id="IPR038488">
    <property type="entry name" value="Integrase_DNA-bd_sf"/>
</dbReference>
<dbReference type="Pfam" id="PF13356">
    <property type="entry name" value="Arm-DNA-bind_3"/>
    <property type="match status" value="1"/>
</dbReference>
<dbReference type="Pfam" id="PF00589">
    <property type="entry name" value="Phage_integrase"/>
    <property type="match status" value="1"/>
</dbReference>
<dbReference type="InterPro" id="IPR010998">
    <property type="entry name" value="Integrase_recombinase_N"/>
</dbReference>
<protein>
    <submittedName>
        <fullName evidence="8">Prophage integrase IntA</fullName>
    </submittedName>
</protein>
<name>A0ABQ4QQW6_9HYPH</name>
<dbReference type="PROSITE" id="PS51898">
    <property type="entry name" value="TYR_RECOMBINASE"/>
    <property type="match status" value="1"/>
</dbReference>
<evidence type="ECO:0000256" key="1">
    <source>
        <dbReference type="ARBA" id="ARBA00008857"/>
    </source>
</evidence>
<dbReference type="Gene3D" id="3.30.160.390">
    <property type="entry name" value="Integrase, DNA-binding domain"/>
    <property type="match status" value="1"/>
</dbReference>
<dbReference type="PANTHER" id="PTHR30629:SF2">
    <property type="entry name" value="PROPHAGE INTEGRASE INTS-RELATED"/>
    <property type="match status" value="1"/>
</dbReference>
<sequence>MQGKLTALGVAKLKTPGMYGDGGGLWLQVTGKGGKSWIFRYTLQGKAREMGLGPVSTFSLAEARDKALACRKLTYEGVDPIEVRRERLQKAAVEAARTVTFRTCAEAYIEAHKPGWRNGKHVAQWSATLEAYAYPIIGDLPVQAVDTTLVMRVLDPIWTTKPETAARVRGRIEAILDWAKTNTYREGENPARWKGHLANLLPKRSRVKKVEHHPALPFAEIPKFMVEVDERGGIAARLLAFTILTAARSGEAVGALWTEIDMQAGIWTVPSVRMKGEIEHRVPLSQPALAILAEVRGLDETFVFPGSRSGKPLSDMAMLMLLRRLGRGDITTHGFRSSFRDWAAETTAFPSEVVEMALAHVIDNKVEAAYRRGDLFAKRRELMDAWAEFSRGTR</sequence>
<evidence type="ECO:0000313" key="9">
    <source>
        <dbReference type="Proteomes" id="UP001055117"/>
    </source>
</evidence>
<feature type="domain" description="Core-binding (CB)" evidence="7">
    <location>
        <begin position="99"/>
        <end position="180"/>
    </location>
</feature>
<dbReference type="PROSITE" id="PS51900">
    <property type="entry name" value="CB"/>
    <property type="match status" value="1"/>
</dbReference>
<dbReference type="EMBL" id="BPQG01000108">
    <property type="protein sequence ID" value="GJD47017.1"/>
    <property type="molecule type" value="Genomic_DNA"/>
</dbReference>
<evidence type="ECO:0000259" key="6">
    <source>
        <dbReference type="PROSITE" id="PS51898"/>
    </source>
</evidence>
<keyword evidence="2" id="KW-0229">DNA integration</keyword>
<dbReference type="PANTHER" id="PTHR30629">
    <property type="entry name" value="PROPHAGE INTEGRASE"/>
    <property type="match status" value="1"/>
</dbReference>
<dbReference type="InterPro" id="IPR050808">
    <property type="entry name" value="Phage_Integrase"/>
</dbReference>
<proteinExistence type="inferred from homology"/>
<keyword evidence="4" id="KW-0233">DNA recombination</keyword>
<dbReference type="InterPro" id="IPR013762">
    <property type="entry name" value="Integrase-like_cat_sf"/>
</dbReference>
<comment type="similarity">
    <text evidence="1">Belongs to the 'phage' integrase family.</text>
</comment>
<keyword evidence="9" id="KW-1185">Reference proteome</keyword>
<dbReference type="RefSeq" id="WP_238273233.1">
    <property type="nucleotide sequence ID" value="NZ_BPQG01000108.1"/>
</dbReference>